<dbReference type="CDD" id="cd00014">
    <property type="entry name" value="CH_SF"/>
    <property type="match status" value="1"/>
</dbReference>
<name>A0A1L7WZZ5_9HELO</name>
<dbReference type="FunFam" id="3.10.20.90:FF:000176">
    <property type="entry name" value="Rho guanyl nucleotide exchange factor"/>
    <property type="match status" value="1"/>
</dbReference>
<evidence type="ECO:0000313" key="4">
    <source>
        <dbReference type="Proteomes" id="UP000184330"/>
    </source>
</evidence>
<accession>A0A1L7WZZ5</accession>
<feature type="region of interest" description="Disordered" evidence="1">
    <location>
        <begin position="618"/>
        <end position="644"/>
    </location>
</feature>
<dbReference type="GO" id="GO:0000935">
    <property type="term" value="C:division septum"/>
    <property type="evidence" value="ECO:0007669"/>
    <property type="project" value="TreeGrafter"/>
</dbReference>
<dbReference type="InterPro" id="IPR033511">
    <property type="entry name" value="Cdc24/Scd1_PH_dom"/>
</dbReference>
<dbReference type="Pfam" id="PF06395">
    <property type="entry name" value="CDC24"/>
    <property type="match status" value="1"/>
</dbReference>
<dbReference type="InterPro" id="IPR035899">
    <property type="entry name" value="DBL_dom_sf"/>
</dbReference>
<feature type="region of interest" description="Disordered" evidence="1">
    <location>
        <begin position="29"/>
        <end position="80"/>
    </location>
</feature>
<dbReference type="GO" id="GO:0031106">
    <property type="term" value="P:septin ring organization"/>
    <property type="evidence" value="ECO:0007669"/>
    <property type="project" value="TreeGrafter"/>
</dbReference>
<dbReference type="Pfam" id="PF00621">
    <property type="entry name" value="RhoGEF"/>
    <property type="match status" value="1"/>
</dbReference>
<feature type="compositionally biased region" description="Acidic residues" evidence="1">
    <location>
        <begin position="741"/>
        <end position="750"/>
    </location>
</feature>
<dbReference type="Gene3D" id="1.20.900.10">
    <property type="entry name" value="Dbl homology (DH) domain"/>
    <property type="match status" value="1"/>
</dbReference>
<proteinExistence type="predicted"/>
<dbReference type="GO" id="GO:0005085">
    <property type="term" value="F:guanyl-nucleotide exchange factor activity"/>
    <property type="evidence" value="ECO:0007669"/>
    <property type="project" value="InterPro"/>
</dbReference>
<feature type="region of interest" description="Disordered" evidence="1">
    <location>
        <begin position="737"/>
        <end position="791"/>
    </location>
</feature>
<feature type="compositionally biased region" description="Polar residues" evidence="1">
    <location>
        <begin position="816"/>
        <end position="825"/>
    </location>
</feature>
<feature type="compositionally biased region" description="Low complexity" evidence="1">
    <location>
        <begin position="841"/>
        <end position="852"/>
    </location>
</feature>
<feature type="domain" description="DH" evidence="2">
    <location>
        <begin position="249"/>
        <end position="428"/>
    </location>
</feature>
<dbReference type="InterPro" id="IPR000219">
    <property type="entry name" value="DH_dom"/>
</dbReference>
<dbReference type="InterPro" id="IPR053026">
    <property type="entry name" value="CDC42_GEF"/>
</dbReference>
<dbReference type="Gene3D" id="2.30.29.30">
    <property type="entry name" value="Pleckstrin-homology domain (PH domain)/Phosphotyrosine-binding domain (PTB)"/>
    <property type="match status" value="1"/>
</dbReference>
<feature type="compositionally biased region" description="Polar residues" evidence="1">
    <location>
        <begin position="904"/>
        <end position="924"/>
    </location>
</feature>
<dbReference type="SMART" id="SM00325">
    <property type="entry name" value="RhoGEF"/>
    <property type="match status" value="1"/>
</dbReference>
<feature type="region of interest" description="Disordered" evidence="1">
    <location>
        <begin position="704"/>
        <end position="724"/>
    </location>
</feature>
<dbReference type="SUPFAM" id="SSF48065">
    <property type="entry name" value="DBL homology domain (DH-domain)"/>
    <property type="match status" value="1"/>
</dbReference>
<dbReference type="Pfam" id="PF00564">
    <property type="entry name" value="PB1"/>
    <property type="match status" value="1"/>
</dbReference>
<dbReference type="PANTHER" id="PTHR47339:SF1">
    <property type="entry name" value="CELL DIVISION CONTROL PROTEIN 24"/>
    <property type="match status" value="1"/>
</dbReference>
<organism evidence="3 4">
    <name type="scientific">Phialocephala subalpina</name>
    <dbReference type="NCBI Taxonomy" id="576137"/>
    <lineage>
        <taxon>Eukaryota</taxon>
        <taxon>Fungi</taxon>
        <taxon>Dikarya</taxon>
        <taxon>Ascomycota</taxon>
        <taxon>Pezizomycotina</taxon>
        <taxon>Leotiomycetes</taxon>
        <taxon>Helotiales</taxon>
        <taxon>Mollisiaceae</taxon>
        <taxon>Phialocephala</taxon>
        <taxon>Phialocephala fortinii species complex</taxon>
    </lineage>
</organism>
<feature type="compositionally biased region" description="Basic and acidic residues" evidence="1">
    <location>
        <begin position="618"/>
        <end position="642"/>
    </location>
</feature>
<dbReference type="GO" id="GO:0005737">
    <property type="term" value="C:cytoplasm"/>
    <property type="evidence" value="ECO:0007669"/>
    <property type="project" value="TreeGrafter"/>
</dbReference>
<keyword evidence="4" id="KW-1185">Reference proteome</keyword>
<dbReference type="OrthoDB" id="1594986at2759"/>
<dbReference type="STRING" id="576137.A0A1L7WZZ5"/>
<feature type="compositionally biased region" description="Polar residues" evidence="1">
    <location>
        <begin position="483"/>
        <end position="495"/>
    </location>
</feature>
<dbReference type="CDD" id="cd05992">
    <property type="entry name" value="PB1"/>
    <property type="match status" value="1"/>
</dbReference>
<feature type="region of interest" description="Disordered" evidence="1">
    <location>
        <begin position="472"/>
        <end position="495"/>
    </location>
</feature>
<feature type="compositionally biased region" description="Low complexity" evidence="1">
    <location>
        <begin position="774"/>
        <end position="784"/>
    </location>
</feature>
<sequence>MSSGGVATHMAHGPLSRTNTAPVFQTRSAGLSQTMSHSSRSSQLSGSTAFSSSSTTSLSSMTSSATLVPPTPMPTNGGPVVATNNIINQRADASRSLYQICVNLRQRLAQVPNFNTHLNDSDDEDEGEDMDPVSSLWRCLRKGTPLMTIYNSLQPPEPLQIDDKIPENKRPKIAAFKFVEACLKGDLKLPPGECFSLQDLFGDDTTGFVKVTQVINIVLDVAEQRGLLLTSEKDESLPSAATARSQMSRRDHIVGELVNTERKYVQDLENLHELKKTIEQKGVIPGDVVHDIFLNINAILDFQRRFLIKIETTNSLPDDKQEWGLPFTNYEEAFGIYQPFIANQRKAAAIAKENFDKIALADHGAAVDFNTLDGFLLKPMQRLVKYPLLLKELLKDLRDKTEATDETKADLAAGIDASNRVLMQANAAVDRELRAEALEDLCARVDDWKNHRVDHFGDLLLHGHFPVVTGKSDVQKEVRPSHTRNAPSSSTIRASVDQTRKALLSTFRRNSHTPTPSQEDLGSQWGQVTQWDQASATESHASSFDLRRWSTSDDFDNFLRNMQFHHFEGTHPVTGEPILAEKYANSLGISCPYYEQYTIYLFERILLCCKEVNPNKSKDKLMGTQKDKKDKKDKNRNKEPNKNAKLQLKGRIFMTNVTEVLSLGKPGSYTVQIFWKGDPGVENFIIRFSNEDTMKKWYEGVDGQRKQHANTGQAGSSPDSAPADFAWMRDQTGLANPYAQQEDDDDDDEYSLPASAPVPNSTYPGPNGVPRNASSTSLRSRSTTGESAQSIASIARGPLPPARFPMNITAPPLSLQTQLASQMPSPGQRGGDSYFSPVAESPASSRTSTASSMFPFPRQATPQGGWDEHNRYTAPAMPRAPSRGSQTPVDPYRGPQRPSLPAMASQNQASVAQQRSRSYSTPDINAQAPGRRLPNGSISSQQVPAVPGIPPHLQGHPAYDAGIPRSQNSSPNGLPMRSNTQSPGTQRERLPQQSSYPNVPQYNRSNTTQVPTTAVDSRTMSPPLGSASSTTSDELPNQLKVKVNCDGNYVTLVAGYNIKYQVLVDRIDAKVGRFSNNAISQGTMRLRYRDEDGDLVTIEGDEDVRLAFQEWREAQKYQYQAGQLGEIELFCLTVDS</sequence>
<protein>
    <submittedName>
        <fullName evidence="3">Related to Scd1 protein</fullName>
    </submittedName>
</protein>
<dbReference type="GO" id="GO:0005634">
    <property type="term" value="C:nucleus"/>
    <property type="evidence" value="ECO:0007669"/>
    <property type="project" value="TreeGrafter"/>
</dbReference>
<dbReference type="Proteomes" id="UP000184330">
    <property type="component" value="Unassembled WGS sequence"/>
</dbReference>
<dbReference type="InterPro" id="IPR000270">
    <property type="entry name" value="PB1_dom"/>
</dbReference>
<dbReference type="SUPFAM" id="SSF50729">
    <property type="entry name" value="PH domain-like"/>
    <property type="match status" value="1"/>
</dbReference>
<dbReference type="InterPro" id="IPR011993">
    <property type="entry name" value="PH-like_dom_sf"/>
</dbReference>
<evidence type="ECO:0000313" key="3">
    <source>
        <dbReference type="EMBL" id="CZR58340.1"/>
    </source>
</evidence>
<feature type="region of interest" description="Disordered" evidence="1">
    <location>
        <begin position="1"/>
        <end position="20"/>
    </location>
</feature>
<dbReference type="Gene3D" id="3.10.20.90">
    <property type="entry name" value="Phosphatidylinositol 3-kinase Catalytic Subunit, Chain A, domain 1"/>
    <property type="match status" value="1"/>
</dbReference>
<feature type="compositionally biased region" description="Low complexity" evidence="1">
    <location>
        <begin position="31"/>
        <end position="67"/>
    </location>
</feature>
<evidence type="ECO:0000259" key="2">
    <source>
        <dbReference type="PROSITE" id="PS50010"/>
    </source>
</evidence>
<feature type="compositionally biased region" description="Polar residues" evidence="1">
    <location>
        <begin position="965"/>
        <end position="1033"/>
    </location>
</feature>
<dbReference type="CDD" id="cd00160">
    <property type="entry name" value="RhoGEF"/>
    <property type="match status" value="1"/>
</dbReference>
<dbReference type="Pfam" id="PF15411">
    <property type="entry name" value="PH_10"/>
    <property type="match status" value="1"/>
</dbReference>
<dbReference type="GO" id="GO:0043332">
    <property type="term" value="C:mating projection tip"/>
    <property type="evidence" value="ECO:0007669"/>
    <property type="project" value="TreeGrafter"/>
</dbReference>
<dbReference type="CDD" id="cd13246">
    <property type="entry name" value="PH_Scd1"/>
    <property type="match status" value="1"/>
</dbReference>
<dbReference type="PANTHER" id="PTHR47339">
    <property type="entry name" value="CELL DIVISION CONTROL PROTEIN 24"/>
    <property type="match status" value="1"/>
</dbReference>
<gene>
    <name evidence="3" type="ORF">PAC_08232</name>
</gene>
<reference evidence="3 4" key="1">
    <citation type="submission" date="2016-03" db="EMBL/GenBank/DDBJ databases">
        <authorList>
            <person name="Ploux O."/>
        </authorList>
    </citation>
    <scope>NUCLEOTIDE SEQUENCE [LARGE SCALE GENOMIC DNA]</scope>
    <source>
        <strain evidence="3 4">UAMH 11012</strain>
    </source>
</reference>
<dbReference type="AlphaFoldDB" id="A0A1L7WZZ5"/>
<feature type="compositionally biased region" description="Polar residues" evidence="1">
    <location>
        <begin position="709"/>
        <end position="719"/>
    </location>
</feature>
<dbReference type="PROSITE" id="PS50010">
    <property type="entry name" value="DH_2"/>
    <property type="match status" value="1"/>
</dbReference>
<evidence type="ECO:0000256" key="1">
    <source>
        <dbReference type="SAM" id="MobiDB-lite"/>
    </source>
</evidence>
<feature type="region of interest" description="Disordered" evidence="1">
    <location>
        <begin position="816"/>
        <end position="1033"/>
    </location>
</feature>
<dbReference type="SUPFAM" id="SSF54277">
    <property type="entry name" value="CAD &amp; PB1 domains"/>
    <property type="match status" value="1"/>
</dbReference>
<dbReference type="EMBL" id="FJOG01000011">
    <property type="protein sequence ID" value="CZR58340.1"/>
    <property type="molecule type" value="Genomic_DNA"/>
</dbReference>
<dbReference type="InterPro" id="IPR010481">
    <property type="entry name" value="Cdc24/Scd1_N"/>
</dbReference>
<dbReference type="GO" id="GO:0030010">
    <property type="term" value="P:establishment of cell polarity"/>
    <property type="evidence" value="ECO:0007669"/>
    <property type="project" value="TreeGrafter"/>
</dbReference>